<keyword evidence="2" id="KW-1185">Reference proteome</keyword>
<gene>
    <name evidence="1" type="ORF">LTR37_003913</name>
</gene>
<protein>
    <submittedName>
        <fullName evidence="1">Uncharacterized protein</fullName>
    </submittedName>
</protein>
<evidence type="ECO:0000313" key="1">
    <source>
        <dbReference type="EMBL" id="KAK3720090.1"/>
    </source>
</evidence>
<evidence type="ECO:0000313" key="2">
    <source>
        <dbReference type="Proteomes" id="UP001281147"/>
    </source>
</evidence>
<proteinExistence type="predicted"/>
<sequence>MEESLEVDDIRTKDIDEMVTQRPLILVAGRRKPRSHSMRQSQQLQCRYSKLKVVLATVAAALFIAGKLYGLSKLHSRPATTTLESANGHVPRLPLKDIPEGLKPLQDCSINNIFADTRLDFLTSAKQPGVSDYVNRRDRLARALVADGYDAFVVEPGYTFTYYANVSQPDWEVWEPEERPFLMVVRSTKVNGSIVADTSFLVPSFEAERARLLGMPFKAPIQVVTYEEHRNPYATFLQSSVFEDISGNRPKIMVDEEMRDFISRGLANNGFDVIGLGGQVERVRQIKSEVEIGILKAVNTGTVESLRAMRKCLVPGLTEDDVTQVLDNTMRAAGLDPFFDIVLFDENASNPHGGTNGTKGLEDDTMVLIDVGAHLFGYSSDICRSFFPPFLPQPNSVRDLAKLSDDLKEKLHVWDVVFAAQTASLSELHENSSAAAVDIAARRVITKAGFGAAFTHRVGHGIGIKAHESPYLNKGNINTTLISGMAFTSEPGIYLLDKFGVRHEDVLLTYLVDEEHWTHGIRSLILKDALAAQLAW</sequence>
<accession>A0ACC3NR74</accession>
<organism evidence="1 2">
    <name type="scientific">Vermiconidia calcicola</name>
    <dbReference type="NCBI Taxonomy" id="1690605"/>
    <lineage>
        <taxon>Eukaryota</taxon>
        <taxon>Fungi</taxon>
        <taxon>Dikarya</taxon>
        <taxon>Ascomycota</taxon>
        <taxon>Pezizomycotina</taxon>
        <taxon>Dothideomycetes</taxon>
        <taxon>Dothideomycetidae</taxon>
        <taxon>Mycosphaerellales</taxon>
        <taxon>Extremaceae</taxon>
        <taxon>Vermiconidia</taxon>
    </lineage>
</organism>
<dbReference type="EMBL" id="JAUTXU010000023">
    <property type="protein sequence ID" value="KAK3720090.1"/>
    <property type="molecule type" value="Genomic_DNA"/>
</dbReference>
<comment type="caution">
    <text evidence="1">The sequence shown here is derived from an EMBL/GenBank/DDBJ whole genome shotgun (WGS) entry which is preliminary data.</text>
</comment>
<dbReference type="Proteomes" id="UP001281147">
    <property type="component" value="Unassembled WGS sequence"/>
</dbReference>
<name>A0ACC3NR74_9PEZI</name>
<reference evidence="1" key="1">
    <citation type="submission" date="2023-07" db="EMBL/GenBank/DDBJ databases">
        <title>Black Yeasts Isolated from many extreme environments.</title>
        <authorList>
            <person name="Coleine C."/>
            <person name="Stajich J.E."/>
            <person name="Selbmann L."/>
        </authorList>
    </citation>
    <scope>NUCLEOTIDE SEQUENCE</scope>
    <source>
        <strain evidence="1">CCFEE 5714</strain>
    </source>
</reference>